<sequence>MSVDMRQVAVGAILLLASSVFLLETGVDGRVSAGIAAFAAASPIVASLWAGRDADGAAT</sequence>
<name>A0A1I2N530_9EURY</name>
<dbReference type="EMBL" id="FOOQ01000001">
    <property type="protein sequence ID" value="SFF98200.1"/>
    <property type="molecule type" value="Genomic_DNA"/>
</dbReference>
<reference evidence="2" key="1">
    <citation type="submission" date="2016-10" db="EMBL/GenBank/DDBJ databases">
        <authorList>
            <person name="Varghese N."/>
            <person name="Submissions S."/>
        </authorList>
    </citation>
    <scope>NUCLEOTIDE SEQUENCE [LARGE SCALE GENOMIC DNA]</scope>
    <source>
        <strain evidence="2">CGMCC 1.7739</strain>
    </source>
</reference>
<dbReference type="OrthoDB" id="293588at2157"/>
<gene>
    <name evidence="1" type="ORF">SAMN04488063_1018</name>
</gene>
<organism evidence="1 2">
    <name type="scientific">Halopelagius inordinatus</name>
    <dbReference type="NCBI Taxonomy" id="553467"/>
    <lineage>
        <taxon>Archaea</taxon>
        <taxon>Methanobacteriati</taxon>
        <taxon>Methanobacteriota</taxon>
        <taxon>Stenosarchaea group</taxon>
        <taxon>Halobacteria</taxon>
        <taxon>Halobacteriales</taxon>
        <taxon>Haloferacaceae</taxon>
    </lineage>
</organism>
<dbReference type="Proteomes" id="UP000198876">
    <property type="component" value="Unassembled WGS sequence"/>
</dbReference>
<protein>
    <submittedName>
        <fullName evidence="1">Uncharacterized protein</fullName>
    </submittedName>
</protein>
<dbReference type="RefSeq" id="WP_092889290.1">
    <property type="nucleotide sequence ID" value="NZ_FOOQ01000001.1"/>
</dbReference>
<dbReference type="AlphaFoldDB" id="A0A1I2N530"/>
<keyword evidence="2" id="KW-1185">Reference proteome</keyword>
<proteinExistence type="predicted"/>
<evidence type="ECO:0000313" key="1">
    <source>
        <dbReference type="EMBL" id="SFF98200.1"/>
    </source>
</evidence>
<dbReference type="STRING" id="553467.SAMN04488063_1018"/>
<evidence type="ECO:0000313" key="2">
    <source>
        <dbReference type="Proteomes" id="UP000198876"/>
    </source>
</evidence>
<accession>A0A1I2N530</accession>